<dbReference type="Gene3D" id="1.10.287.1060">
    <property type="entry name" value="ESAT-6-like"/>
    <property type="match status" value="1"/>
</dbReference>
<reference evidence="1 2" key="1">
    <citation type="submission" date="2019-04" db="EMBL/GenBank/DDBJ databases">
        <title>Draft genome sequences for three unisolated Alnus-infective Frankia Sp+ strains, AgTrS, AiOr and AvVan, the first sequenced Frankia strains able to sporulate in-planta.</title>
        <authorList>
            <person name="Bethencourt L."/>
            <person name="Vautrin F."/>
            <person name="Taib N."/>
            <person name="Dubost A."/>
            <person name="Castro-Garcia L."/>
            <person name="Imbaud O."/>
            <person name="Abrouk D."/>
            <person name="Fournier P."/>
            <person name="Briolay J."/>
            <person name="Nguyen A."/>
            <person name="Normand P."/>
            <person name="Fernandez M.P."/>
            <person name="Brochier-Armanet C."/>
            <person name="Herrera-Belaroussi A."/>
        </authorList>
    </citation>
    <scope>NUCLEOTIDE SEQUENCE [LARGE SCALE GENOMIC DNA]</scope>
    <source>
        <strain evidence="1 2">AvVan</strain>
    </source>
</reference>
<protein>
    <recommendedName>
        <fullName evidence="3">WXG100 family type VII secretion target</fullName>
    </recommendedName>
</protein>
<dbReference type="AlphaFoldDB" id="A0A4S5CXQ7"/>
<gene>
    <name evidence="1" type="ORF">E7Y31_19370</name>
</gene>
<organism evidence="1 2">
    <name type="scientific">Candidatus Frankia alpina</name>
    <dbReference type="NCBI Taxonomy" id="2699483"/>
    <lineage>
        <taxon>Bacteria</taxon>
        <taxon>Bacillati</taxon>
        <taxon>Actinomycetota</taxon>
        <taxon>Actinomycetes</taxon>
        <taxon>Frankiales</taxon>
        <taxon>Frankiaceae</taxon>
        <taxon>Frankia</taxon>
    </lineage>
</organism>
<dbReference type="RefSeq" id="WP_136449279.1">
    <property type="nucleotide sequence ID" value="NZ_CADCWT010000042.1"/>
</dbReference>
<name>A0A4S5CXQ7_9ACTN</name>
<evidence type="ECO:0000313" key="2">
    <source>
        <dbReference type="Proteomes" id="UP000305282"/>
    </source>
</evidence>
<dbReference type="Proteomes" id="UP000305282">
    <property type="component" value="Unassembled WGS sequence"/>
</dbReference>
<sequence length="105" mass="11555">MPAEIILEDTVTSPSDITVRSTPQAIAAVSDLASIVNGPLLSRFDELRSTARTLTDPESWDGRGATEFRTTVWPGYERTLTELHARLDQLRTRLADIQSEIQSAG</sequence>
<proteinExistence type="predicted"/>
<evidence type="ECO:0000313" key="1">
    <source>
        <dbReference type="EMBL" id="THJ48186.1"/>
    </source>
</evidence>
<accession>A0A4S5CXQ7</accession>
<keyword evidence="2" id="KW-1185">Reference proteome</keyword>
<evidence type="ECO:0008006" key="3">
    <source>
        <dbReference type="Google" id="ProtNLM"/>
    </source>
</evidence>
<dbReference type="OrthoDB" id="3267746at2"/>
<dbReference type="EMBL" id="SSXH01000663">
    <property type="protein sequence ID" value="THJ48186.1"/>
    <property type="molecule type" value="Genomic_DNA"/>
</dbReference>
<comment type="caution">
    <text evidence="1">The sequence shown here is derived from an EMBL/GenBank/DDBJ whole genome shotgun (WGS) entry which is preliminary data.</text>
</comment>